<dbReference type="AlphaFoldDB" id="A0A517PC04"/>
<dbReference type="EMBL" id="CP036265">
    <property type="protein sequence ID" value="QDT16898.1"/>
    <property type="molecule type" value="Genomic_DNA"/>
</dbReference>
<proteinExistence type="predicted"/>
<name>A0A517PC04_9PLAN</name>
<dbReference type="KEGG" id="acaf:CA12_30060"/>
<evidence type="ECO:0000256" key="1">
    <source>
        <dbReference type="SAM" id="Coils"/>
    </source>
</evidence>
<dbReference type="OrthoDB" id="253764at2"/>
<gene>
    <name evidence="2" type="ORF">CA12_30060</name>
</gene>
<feature type="coiled-coil region" evidence="1">
    <location>
        <begin position="37"/>
        <end position="75"/>
    </location>
</feature>
<reference evidence="2 3" key="1">
    <citation type="submission" date="2019-02" db="EMBL/GenBank/DDBJ databases">
        <title>Deep-cultivation of Planctomycetes and their phenomic and genomic characterization uncovers novel biology.</title>
        <authorList>
            <person name="Wiegand S."/>
            <person name="Jogler M."/>
            <person name="Boedeker C."/>
            <person name="Pinto D."/>
            <person name="Vollmers J."/>
            <person name="Rivas-Marin E."/>
            <person name="Kohn T."/>
            <person name="Peeters S.H."/>
            <person name="Heuer A."/>
            <person name="Rast P."/>
            <person name="Oberbeckmann S."/>
            <person name="Bunk B."/>
            <person name="Jeske O."/>
            <person name="Meyerdierks A."/>
            <person name="Storesund J.E."/>
            <person name="Kallscheuer N."/>
            <person name="Luecker S."/>
            <person name="Lage O.M."/>
            <person name="Pohl T."/>
            <person name="Merkel B.J."/>
            <person name="Hornburger P."/>
            <person name="Mueller R.-W."/>
            <person name="Bruemmer F."/>
            <person name="Labrenz M."/>
            <person name="Spormann A.M."/>
            <person name="Op den Camp H."/>
            <person name="Overmann J."/>
            <person name="Amann R."/>
            <person name="Jetten M.S.M."/>
            <person name="Mascher T."/>
            <person name="Medema M.H."/>
            <person name="Devos D.P."/>
            <person name="Kaster A.-K."/>
            <person name="Ovreas L."/>
            <person name="Rohde M."/>
            <person name="Galperin M.Y."/>
            <person name="Jogler C."/>
        </authorList>
    </citation>
    <scope>NUCLEOTIDE SEQUENCE [LARGE SCALE GENOMIC DNA]</scope>
    <source>
        <strain evidence="2 3">CA12</strain>
    </source>
</reference>
<dbReference type="RefSeq" id="WP_145359819.1">
    <property type="nucleotide sequence ID" value="NZ_CP036265.1"/>
</dbReference>
<evidence type="ECO:0000313" key="3">
    <source>
        <dbReference type="Proteomes" id="UP000318741"/>
    </source>
</evidence>
<evidence type="ECO:0000313" key="2">
    <source>
        <dbReference type="EMBL" id="QDT16898.1"/>
    </source>
</evidence>
<keyword evidence="3" id="KW-1185">Reference proteome</keyword>
<dbReference type="Proteomes" id="UP000318741">
    <property type="component" value="Chromosome"/>
</dbReference>
<sequence length="282" mass="30380">MTLFGKILIGLILALSLVFASLSAAVYSAQFNYRKELETQKDQYATLETRLKDREEELLKQIGDIEAELAKVTDERDLQTQTATQLAQQNQLLQGELATTNTALNVQTADTEIAQAEAEDRRVEVLAGRQRTADLSEKFVASEGEIAALTDEAFSQSVTITQMAQTNGRLLDEVASLRAQLREIGIAPNSAFTGTDPAPDVSGKITAVDERGSAGTKVAISVGSDDGLREGDELEVVRMTGGGKYIGKIRLVEVGYDSAIGNLISKNPTATVKEGDDVKTRL</sequence>
<keyword evidence="1" id="KW-0175">Coiled coil</keyword>
<protein>
    <submittedName>
        <fullName evidence="2">Uncharacterized protein</fullName>
    </submittedName>
</protein>
<organism evidence="2 3">
    <name type="scientific">Alienimonas californiensis</name>
    <dbReference type="NCBI Taxonomy" id="2527989"/>
    <lineage>
        <taxon>Bacteria</taxon>
        <taxon>Pseudomonadati</taxon>
        <taxon>Planctomycetota</taxon>
        <taxon>Planctomycetia</taxon>
        <taxon>Planctomycetales</taxon>
        <taxon>Planctomycetaceae</taxon>
        <taxon>Alienimonas</taxon>
    </lineage>
</organism>
<accession>A0A517PC04</accession>